<name>A0ABN3WVU8_STRTU</name>
<evidence type="ECO:0008006" key="3">
    <source>
        <dbReference type="Google" id="ProtNLM"/>
    </source>
</evidence>
<dbReference type="Gene3D" id="3.40.30.10">
    <property type="entry name" value="Glutaredoxin"/>
    <property type="match status" value="1"/>
</dbReference>
<keyword evidence="2" id="KW-1185">Reference proteome</keyword>
<sequence>MTPNPAPTIRFEKRFGVPYPSLHDSGGRLLLRFPKDNLSPQTLPSTVFLDRNGRIAARAMKPLTEDELRRTLGPLVAEK</sequence>
<organism evidence="1 2">
    <name type="scientific">Streptomyces thioluteus</name>
    <dbReference type="NCBI Taxonomy" id="66431"/>
    <lineage>
        <taxon>Bacteria</taxon>
        <taxon>Bacillati</taxon>
        <taxon>Actinomycetota</taxon>
        <taxon>Actinomycetes</taxon>
        <taxon>Kitasatosporales</taxon>
        <taxon>Streptomycetaceae</taxon>
        <taxon>Streptomyces</taxon>
    </lineage>
</organism>
<dbReference type="InterPro" id="IPR036249">
    <property type="entry name" value="Thioredoxin-like_sf"/>
</dbReference>
<evidence type="ECO:0000313" key="1">
    <source>
        <dbReference type="EMBL" id="GAA2927441.1"/>
    </source>
</evidence>
<reference evidence="1 2" key="1">
    <citation type="journal article" date="2019" name="Int. J. Syst. Evol. Microbiol.">
        <title>The Global Catalogue of Microorganisms (GCM) 10K type strain sequencing project: providing services to taxonomists for standard genome sequencing and annotation.</title>
        <authorList>
            <consortium name="The Broad Institute Genomics Platform"/>
            <consortium name="The Broad Institute Genome Sequencing Center for Infectious Disease"/>
            <person name="Wu L."/>
            <person name="Ma J."/>
        </authorList>
    </citation>
    <scope>NUCLEOTIDE SEQUENCE [LARGE SCALE GENOMIC DNA]</scope>
    <source>
        <strain evidence="1 2">JCM 4087</strain>
    </source>
</reference>
<gene>
    <name evidence="1" type="ORF">GCM10020221_24240</name>
</gene>
<dbReference type="SUPFAM" id="SSF52833">
    <property type="entry name" value="Thioredoxin-like"/>
    <property type="match status" value="1"/>
</dbReference>
<comment type="caution">
    <text evidence="1">The sequence shown here is derived from an EMBL/GenBank/DDBJ whole genome shotgun (WGS) entry which is preliminary data.</text>
</comment>
<proteinExistence type="predicted"/>
<dbReference type="RefSeq" id="WP_344963015.1">
    <property type="nucleotide sequence ID" value="NZ_BAAAXZ010000092.1"/>
</dbReference>
<dbReference type="EMBL" id="BAAAXZ010000092">
    <property type="protein sequence ID" value="GAA2927441.1"/>
    <property type="molecule type" value="Genomic_DNA"/>
</dbReference>
<accession>A0ABN3WVU8</accession>
<dbReference type="Proteomes" id="UP001501102">
    <property type="component" value="Unassembled WGS sequence"/>
</dbReference>
<protein>
    <recommendedName>
        <fullName evidence="3">Alkyl hydroperoxide reductase subunit C/ Thiol specific antioxidant domain-containing protein</fullName>
    </recommendedName>
</protein>
<evidence type="ECO:0000313" key="2">
    <source>
        <dbReference type="Proteomes" id="UP001501102"/>
    </source>
</evidence>